<gene>
    <name evidence="1" type="ORF">B0A72_01750</name>
</gene>
<sequence>MFMVSKIKKIIAENKVRQEEQIYQAKELEWAHIYHDSIRGKKWIELLPLNIGRWAGNYSFFYVLNRILSDYKPKAILDLGLGESSKFISAYLENYLLDSKHTIVEQDEEWAKEFQLRVSLAKSSNIVYCPITTREINGYKSNSYDGFDEKIKGKFDLYIIDGPFGSERYSRYDIISKIEELNSEDEFIILFDDTDRRGEKDTLKEIIRILKNKKINIFVGNYVGNKTNTVLATNKYKFATSL</sequence>
<protein>
    <recommendedName>
        <fullName evidence="3">Class I SAM-dependent methyltransferase</fullName>
    </recommendedName>
</protein>
<dbReference type="AlphaFoldDB" id="A0AB36P873"/>
<evidence type="ECO:0000313" key="1">
    <source>
        <dbReference type="EMBL" id="OXB07614.1"/>
    </source>
</evidence>
<reference evidence="1 2" key="1">
    <citation type="submission" date="2016-11" db="EMBL/GenBank/DDBJ databases">
        <title>Whole genomes of Flavobacteriaceae.</title>
        <authorList>
            <person name="Stine C."/>
            <person name="Li C."/>
            <person name="Tadesse D."/>
        </authorList>
    </citation>
    <scope>NUCLEOTIDE SEQUENCE [LARGE SCALE GENOMIC DNA]</scope>
    <source>
        <strain evidence="1 2">ATCC 19366</strain>
    </source>
</reference>
<dbReference type="EMBL" id="MUHB01000003">
    <property type="protein sequence ID" value="OXB07614.1"/>
    <property type="molecule type" value="Genomic_DNA"/>
</dbReference>
<evidence type="ECO:0008006" key="3">
    <source>
        <dbReference type="Google" id="ProtNLM"/>
    </source>
</evidence>
<dbReference type="Gene3D" id="3.40.50.150">
    <property type="entry name" value="Vaccinia Virus protein VP39"/>
    <property type="match status" value="1"/>
</dbReference>
<organism evidence="1 2">
    <name type="scientific">Flavobacterium pectinovorum</name>
    <dbReference type="NCBI Taxonomy" id="29533"/>
    <lineage>
        <taxon>Bacteria</taxon>
        <taxon>Pseudomonadati</taxon>
        <taxon>Bacteroidota</taxon>
        <taxon>Flavobacteriia</taxon>
        <taxon>Flavobacteriales</taxon>
        <taxon>Flavobacteriaceae</taxon>
        <taxon>Flavobacterium</taxon>
    </lineage>
</organism>
<name>A0AB36P873_9FLAO</name>
<evidence type="ECO:0000313" key="2">
    <source>
        <dbReference type="Proteomes" id="UP000198431"/>
    </source>
</evidence>
<dbReference type="Proteomes" id="UP000198431">
    <property type="component" value="Unassembled WGS sequence"/>
</dbReference>
<dbReference type="InterPro" id="IPR029063">
    <property type="entry name" value="SAM-dependent_MTases_sf"/>
</dbReference>
<accession>A0AB36P873</accession>
<comment type="caution">
    <text evidence="1">The sequence shown here is derived from an EMBL/GenBank/DDBJ whole genome shotgun (WGS) entry which is preliminary data.</text>
</comment>
<proteinExistence type="predicted"/>